<dbReference type="RefSeq" id="WP_238478819.1">
    <property type="nucleotide sequence ID" value="NZ_CP064786.1"/>
</dbReference>
<dbReference type="Gene3D" id="3.40.50.300">
    <property type="entry name" value="P-loop containing nucleotide triphosphate hydrolases"/>
    <property type="match status" value="1"/>
</dbReference>
<evidence type="ECO:0000313" key="3">
    <source>
        <dbReference type="Proteomes" id="UP000663586"/>
    </source>
</evidence>
<name>A0A897MP33_9EURY</name>
<dbReference type="KEGG" id="hara:AArcS_0479"/>
<reference evidence="2" key="1">
    <citation type="submission" date="2020-11" db="EMBL/GenBank/DDBJ databases">
        <title>Carbohydrate-dependent, anaerobic sulfur respiration: A novel catabolism in halophilic archaea.</title>
        <authorList>
            <person name="Sorokin D.Y."/>
            <person name="Messina E."/>
            <person name="Smedile F."/>
            <person name="La Cono V."/>
            <person name="Hallsworth J.E."/>
            <person name="Yakimov M.M."/>
        </authorList>
    </citation>
    <scope>NUCLEOTIDE SEQUENCE</scope>
    <source>
        <strain evidence="2">AArc-S</strain>
    </source>
</reference>
<dbReference type="GeneID" id="70683860"/>
<dbReference type="SUPFAM" id="SSF52540">
    <property type="entry name" value="P-loop containing nucleoside triphosphate hydrolases"/>
    <property type="match status" value="1"/>
</dbReference>
<keyword evidence="3" id="KW-1185">Reference proteome</keyword>
<feature type="compositionally biased region" description="Basic and acidic residues" evidence="1">
    <location>
        <begin position="332"/>
        <end position="353"/>
    </location>
</feature>
<feature type="region of interest" description="Disordered" evidence="1">
    <location>
        <begin position="318"/>
        <end position="353"/>
    </location>
</feature>
<proteinExistence type="predicted"/>
<dbReference type="InterPro" id="IPR027417">
    <property type="entry name" value="P-loop_NTPase"/>
</dbReference>
<evidence type="ECO:0000256" key="1">
    <source>
        <dbReference type="SAM" id="MobiDB-lite"/>
    </source>
</evidence>
<dbReference type="Proteomes" id="UP000663586">
    <property type="component" value="Chromosome"/>
</dbReference>
<organism evidence="2 3">
    <name type="scientific">Natranaeroarchaeum sulfidigenes</name>
    <dbReference type="NCBI Taxonomy" id="2784880"/>
    <lineage>
        <taxon>Archaea</taxon>
        <taxon>Methanobacteriati</taxon>
        <taxon>Methanobacteriota</taxon>
        <taxon>Stenosarchaea group</taxon>
        <taxon>Halobacteria</taxon>
        <taxon>Halobacteriales</taxon>
        <taxon>Natronoarchaeaceae</taxon>
        <taxon>Natranaeroarchaeum</taxon>
    </lineage>
</organism>
<dbReference type="AlphaFoldDB" id="A0A897MP33"/>
<evidence type="ECO:0000313" key="2">
    <source>
        <dbReference type="EMBL" id="QSG01708.1"/>
    </source>
</evidence>
<feature type="compositionally biased region" description="Polar residues" evidence="1">
    <location>
        <begin position="318"/>
        <end position="330"/>
    </location>
</feature>
<dbReference type="EMBL" id="CP064786">
    <property type="protein sequence ID" value="QSG01708.1"/>
    <property type="molecule type" value="Genomic_DNA"/>
</dbReference>
<gene>
    <name evidence="2" type="ORF">AArcS_0479</name>
</gene>
<protein>
    <recommendedName>
        <fullName evidence="4">Thymidylate kinase</fullName>
    </recommendedName>
</protein>
<sequence length="506" mass="57812">MIPAVNALKSSLNSCGVRYCHWKSNENLPAALNANTDLDILCHREDRQTFRQILGEHGYIELEDVAFTGHPGIENYVGHDPETGRSIHVHLHFELTFGTPFLKEYVTPWGPYVLERRIIDPDSGVPITDPTMELFLLMVRYCLKIHRYNPIARRSYFEGFLEEYDWLSERADESELETIAHDLLNPNAAARIGEVLEGDPTIRDLIRLGNPVRSELDAYNTYPSWSTMPMALARKAFRGFGKLNREFLNRPYPSRRKLPSRGVEVAIIGIDGSGKSTHLSSLHEWLSWKMDVNTVYFGSGDGPSSLLRYPLKKLNELRSSSTNGDSTGYENRSADKLVASEKTNGGDRENKAIDTDESVGVPKAVWSILLAREKRKKRRRATRARNRGMIVLMDRYPQNQFDDINDGPLLQAWADSRYRLLKRIAAWERDIYADLEDNSPDLVIKLHTDPDVAKDRKPETPMTNLQRKSEVIESLAYENSCVVTVDTHRDIEDVLKEIKKTVWDVI</sequence>
<evidence type="ECO:0008006" key="4">
    <source>
        <dbReference type="Google" id="ProtNLM"/>
    </source>
</evidence>
<accession>A0A897MP33</accession>